<reference evidence="1" key="1">
    <citation type="journal article" date="2015" name="Nature">
        <title>Complex archaea that bridge the gap between prokaryotes and eukaryotes.</title>
        <authorList>
            <person name="Spang A."/>
            <person name="Saw J.H."/>
            <person name="Jorgensen S.L."/>
            <person name="Zaremba-Niedzwiedzka K."/>
            <person name="Martijn J."/>
            <person name="Lind A.E."/>
            <person name="van Eijk R."/>
            <person name="Schleper C."/>
            <person name="Guy L."/>
            <person name="Ettema T.J."/>
        </authorList>
    </citation>
    <scope>NUCLEOTIDE SEQUENCE</scope>
</reference>
<accession>A0A0F9MV96</accession>
<gene>
    <name evidence="1" type="ORF">LCGC14_1413390</name>
</gene>
<dbReference type="EMBL" id="LAZR01009348">
    <property type="protein sequence ID" value="KKM73157.1"/>
    <property type="molecule type" value="Genomic_DNA"/>
</dbReference>
<organism evidence="1">
    <name type="scientific">marine sediment metagenome</name>
    <dbReference type="NCBI Taxonomy" id="412755"/>
    <lineage>
        <taxon>unclassified sequences</taxon>
        <taxon>metagenomes</taxon>
        <taxon>ecological metagenomes</taxon>
    </lineage>
</organism>
<protein>
    <submittedName>
        <fullName evidence="1">Uncharacterized protein</fullName>
    </submittedName>
</protein>
<evidence type="ECO:0000313" key="1">
    <source>
        <dbReference type="EMBL" id="KKM73157.1"/>
    </source>
</evidence>
<comment type="caution">
    <text evidence="1">The sequence shown here is derived from an EMBL/GenBank/DDBJ whole genome shotgun (WGS) entry which is preliminary data.</text>
</comment>
<name>A0A0F9MV96_9ZZZZ</name>
<sequence>MKITFTQDEINEIITGFLKDKYSGMLSENHKVTEVNNVGKSYKDVELTIEKVEEVKNDV</sequence>
<proteinExistence type="predicted"/>
<dbReference type="AlphaFoldDB" id="A0A0F9MV96"/>